<dbReference type="InterPro" id="IPR053013">
    <property type="entry name" value="LAT"/>
</dbReference>
<evidence type="ECO:0000259" key="1">
    <source>
        <dbReference type="Pfam" id="PF22998"/>
    </source>
</evidence>
<organism evidence="2 3">
    <name type="scientific">Lasiosphaeria ovina</name>
    <dbReference type="NCBI Taxonomy" id="92902"/>
    <lineage>
        <taxon>Eukaryota</taxon>
        <taxon>Fungi</taxon>
        <taxon>Dikarya</taxon>
        <taxon>Ascomycota</taxon>
        <taxon>Pezizomycotina</taxon>
        <taxon>Sordariomycetes</taxon>
        <taxon>Sordariomycetidae</taxon>
        <taxon>Sordariales</taxon>
        <taxon>Lasiosphaeriaceae</taxon>
        <taxon>Lasiosphaeria</taxon>
    </lineage>
</organism>
<dbReference type="PANTHER" id="PTHR34815">
    <property type="entry name" value="LYSINE ACETYLTRANSFERASE"/>
    <property type="match status" value="1"/>
</dbReference>
<dbReference type="InterPro" id="IPR055100">
    <property type="entry name" value="GNAT_LYC1-like"/>
</dbReference>
<reference evidence="2" key="1">
    <citation type="journal article" date="2023" name="Mol. Phylogenet. Evol.">
        <title>Genome-scale phylogeny and comparative genomics of the fungal order Sordariales.</title>
        <authorList>
            <person name="Hensen N."/>
            <person name="Bonometti L."/>
            <person name="Westerberg I."/>
            <person name="Brannstrom I.O."/>
            <person name="Guillou S."/>
            <person name="Cros-Aarteil S."/>
            <person name="Calhoun S."/>
            <person name="Haridas S."/>
            <person name="Kuo A."/>
            <person name="Mondo S."/>
            <person name="Pangilinan J."/>
            <person name="Riley R."/>
            <person name="LaButti K."/>
            <person name="Andreopoulos B."/>
            <person name="Lipzen A."/>
            <person name="Chen C."/>
            <person name="Yan M."/>
            <person name="Daum C."/>
            <person name="Ng V."/>
            <person name="Clum A."/>
            <person name="Steindorff A."/>
            <person name="Ohm R.A."/>
            <person name="Martin F."/>
            <person name="Silar P."/>
            <person name="Natvig D.O."/>
            <person name="Lalanne C."/>
            <person name="Gautier V."/>
            <person name="Ament-Velasquez S.L."/>
            <person name="Kruys A."/>
            <person name="Hutchinson M.I."/>
            <person name="Powell A.J."/>
            <person name="Barry K."/>
            <person name="Miller A.N."/>
            <person name="Grigoriev I.V."/>
            <person name="Debuchy R."/>
            <person name="Gladieux P."/>
            <person name="Hiltunen Thoren M."/>
            <person name="Johannesson H."/>
        </authorList>
    </citation>
    <scope>NUCLEOTIDE SEQUENCE</scope>
    <source>
        <strain evidence="2">CBS 958.72</strain>
    </source>
</reference>
<dbReference type="EMBL" id="JAULSN010000002">
    <property type="protein sequence ID" value="KAK3378825.1"/>
    <property type="molecule type" value="Genomic_DNA"/>
</dbReference>
<dbReference type="Proteomes" id="UP001287356">
    <property type="component" value="Unassembled WGS sequence"/>
</dbReference>
<dbReference type="Pfam" id="PF22998">
    <property type="entry name" value="GNAT_LYC1-like"/>
    <property type="match status" value="1"/>
</dbReference>
<gene>
    <name evidence="2" type="ORF">B0T24DRAFT_140485</name>
</gene>
<dbReference type="SUPFAM" id="SSF55729">
    <property type="entry name" value="Acyl-CoA N-acyltransferases (Nat)"/>
    <property type="match status" value="1"/>
</dbReference>
<evidence type="ECO:0000313" key="2">
    <source>
        <dbReference type="EMBL" id="KAK3378825.1"/>
    </source>
</evidence>
<sequence length="420" mass="45989">MGSSSAATSNLTLPGASSPELVLAHPTAAERRHNWTLSHAMWGGMLTREQYLEREAHLSSAPALSRDGGLTTWILTLAGAQPDARPILSSCETLRKRALVADGTVSREGGQVVVVEDGVAHGLGSVFTDPRFRGRGYAGRMMQEVGKALRSWQVDGKDDDDDDDGGKVAGRDDGRHVLFSVLYSDIGKSFYARRGWAPFESSHATFPPSAAAAAETNNTVLRPITDADEIAELCVVDERLLRAKLVRRAGAGGRKCVALAPDAETMMWHMAREKFIMGRVFSGQTLPTVRGAVYGSPGRRIWALWTRWYYKEGNLLNILRLVVEDERDEADSSSSSSSSSYLAEGVGAILRLAQAEAAAWRCEDVQLWNPDAKLRGLIERSGVEHKFVDRDSASIASLMWYGDGNTWDIDWIANEKFGWC</sequence>
<protein>
    <recommendedName>
        <fullName evidence="1">LYC1 C-terminal domain-containing protein</fullName>
    </recommendedName>
</protein>
<dbReference type="InterPro" id="IPR016181">
    <property type="entry name" value="Acyl_CoA_acyltransferase"/>
</dbReference>
<dbReference type="Gene3D" id="3.40.630.30">
    <property type="match status" value="1"/>
</dbReference>
<accession>A0AAE0NCX7</accession>
<comment type="caution">
    <text evidence="2">The sequence shown here is derived from an EMBL/GenBank/DDBJ whole genome shotgun (WGS) entry which is preliminary data.</text>
</comment>
<reference evidence="2" key="2">
    <citation type="submission" date="2023-06" db="EMBL/GenBank/DDBJ databases">
        <authorList>
            <consortium name="Lawrence Berkeley National Laboratory"/>
            <person name="Haridas S."/>
            <person name="Hensen N."/>
            <person name="Bonometti L."/>
            <person name="Westerberg I."/>
            <person name="Brannstrom I.O."/>
            <person name="Guillou S."/>
            <person name="Cros-Aarteil S."/>
            <person name="Calhoun S."/>
            <person name="Kuo A."/>
            <person name="Mondo S."/>
            <person name="Pangilinan J."/>
            <person name="Riley R."/>
            <person name="Labutti K."/>
            <person name="Andreopoulos B."/>
            <person name="Lipzen A."/>
            <person name="Chen C."/>
            <person name="Yanf M."/>
            <person name="Daum C."/>
            <person name="Ng V."/>
            <person name="Clum A."/>
            <person name="Steindorff A."/>
            <person name="Ohm R."/>
            <person name="Martin F."/>
            <person name="Silar P."/>
            <person name="Natvig D."/>
            <person name="Lalanne C."/>
            <person name="Gautier V."/>
            <person name="Ament-Velasquez S.L."/>
            <person name="Kruys A."/>
            <person name="Hutchinson M.I."/>
            <person name="Powell A.J."/>
            <person name="Barry K."/>
            <person name="Miller A.N."/>
            <person name="Grigoriev I.V."/>
            <person name="Debuchy R."/>
            <person name="Gladieux P."/>
            <person name="Thoren M.H."/>
            <person name="Johannesson H."/>
        </authorList>
    </citation>
    <scope>NUCLEOTIDE SEQUENCE</scope>
    <source>
        <strain evidence="2">CBS 958.72</strain>
    </source>
</reference>
<dbReference type="AlphaFoldDB" id="A0AAE0NCX7"/>
<keyword evidence="3" id="KW-1185">Reference proteome</keyword>
<evidence type="ECO:0000313" key="3">
    <source>
        <dbReference type="Proteomes" id="UP001287356"/>
    </source>
</evidence>
<dbReference type="PANTHER" id="PTHR34815:SF4">
    <property type="entry name" value="N-ACETYLTRANSFERASE DOMAIN-CONTAINING PROTEIN"/>
    <property type="match status" value="1"/>
</dbReference>
<name>A0AAE0NCX7_9PEZI</name>
<feature type="domain" description="LYC1 C-terminal" evidence="1">
    <location>
        <begin position="203"/>
        <end position="420"/>
    </location>
</feature>
<proteinExistence type="predicted"/>